<dbReference type="InterPro" id="IPR050604">
    <property type="entry name" value="PDZ-LIM_domain"/>
</dbReference>
<evidence type="ECO:0000256" key="4">
    <source>
        <dbReference type="PROSITE-ProRule" id="PRU00125"/>
    </source>
</evidence>
<dbReference type="OrthoDB" id="15567at2759"/>
<dbReference type="SMART" id="SM00132">
    <property type="entry name" value="LIM"/>
    <property type="match status" value="3"/>
</dbReference>
<organism evidence="7 8">
    <name type="scientific">Malassezia pachydermatis</name>
    <dbReference type="NCBI Taxonomy" id="77020"/>
    <lineage>
        <taxon>Eukaryota</taxon>
        <taxon>Fungi</taxon>
        <taxon>Dikarya</taxon>
        <taxon>Basidiomycota</taxon>
        <taxon>Ustilaginomycotina</taxon>
        <taxon>Malasseziomycetes</taxon>
        <taxon>Malasseziales</taxon>
        <taxon>Malasseziaceae</taxon>
        <taxon>Malassezia</taxon>
    </lineage>
</organism>
<keyword evidence="8" id="KW-1185">Reference proteome</keyword>
<dbReference type="GO" id="GO:0031941">
    <property type="term" value="C:filamentous actin"/>
    <property type="evidence" value="ECO:0007669"/>
    <property type="project" value="TreeGrafter"/>
</dbReference>
<comment type="caution">
    <text evidence="7">The sequence shown here is derived from an EMBL/GenBank/DDBJ whole genome shotgun (WGS) entry which is preliminary data.</text>
</comment>
<evidence type="ECO:0000313" key="8">
    <source>
        <dbReference type="Proteomes" id="UP000037751"/>
    </source>
</evidence>
<keyword evidence="2 4" id="KW-0862">Zinc</keyword>
<dbReference type="GO" id="GO:0051371">
    <property type="term" value="F:muscle alpha-actinin binding"/>
    <property type="evidence" value="ECO:0007669"/>
    <property type="project" value="TreeGrafter"/>
</dbReference>
<feature type="region of interest" description="Disordered" evidence="5">
    <location>
        <begin position="1"/>
        <end position="188"/>
    </location>
</feature>
<dbReference type="PANTHER" id="PTHR24214">
    <property type="entry name" value="PDZ AND LIM DOMAIN PROTEIN ZASP"/>
    <property type="match status" value="1"/>
</dbReference>
<sequence length="528" mass="58294">MEPTPPSRPLPQPKVPAPVPWASAHEVFQRPRSTDPRQDTNVSTPPPTQWSGPMEGARPSTPSSPARDVYERAEAIMRRGSPTRDRVSRSPTRRRPLPVPSVSSLAQAELMSDTPPPTWSTMPSIATSSLPWLPRPEQRASPPPSTSSKPLPSPGVDSALPGVPPLYPPTRRGSRPLPTPGVAARNDGMAVPVTTSAVQTEIVRPATPVSSFIAPHASTPPPGPRSMPSIPMSISSRSATPSPTVLPVIMIEGEVMTDDMMDPMYEPNVYDNNNNNNHEDEVSANITLSDEPVPQHASHSSAAERETWQGSRVSEGITSTCHRCQRWIGGYMVHALGHAWHARCFTCRHCGTLLEHVSFYEHDGEPYCHLDFHELFSRRCYHCKTPIVDERFITVDALGDVRTYHEMHFFCASCGDPFVDPKDSDESTHSEVSKPFFVHGHHAYCEKCNRRLYGPRCQGCRQPIGDEEEYIEALRAKWHPRCLKCTRCGQPCRGAVFVLPDGSPCDFDCYQAWTRGGRSGPAPPAFLT</sequence>
<feature type="compositionally biased region" description="Low complexity" evidence="5">
    <location>
        <begin position="226"/>
        <end position="238"/>
    </location>
</feature>
<feature type="compositionally biased region" description="Pro residues" evidence="5">
    <location>
        <begin position="1"/>
        <end position="19"/>
    </location>
</feature>
<dbReference type="STRING" id="77020.A0A0M8MS97"/>
<gene>
    <name evidence="7" type="ORF">Malapachy_0268</name>
</gene>
<evidence type="ECO:0000256" key="5">
    <source>
        <dbReference type="SAM" id="MobiDB-lite"/>
    </source>
</evidence>
<dbReference type="CDD" id="cd08368">
    <property type="entry name" value="LIM"/>
    <property type="match status" value="2"/>
</dbReference>
<dbReference type="AlphaFoldDB" id="A0A0M8MS97"/>
<feature type="domain" description="LIM zinc-binding" evidence="6">
    <location>
        <begin position="455"/>
        <end position="516"/>
    </location>
</feature>
<dbReference type="GO" id="GO:0046872">
    <property type="term" value="F:metal ion binding"/>
    <property type="evidence" value="ECO:0007669"/>
    <property type="project" value="UniProtKB-KW"/>
</dbReference>
<dbReference type="PANTHER" id="PTHR24214:SF34">
    <property type="entry name" value="PRICKLE-LIKE PROTEIN 4"/>
    <property type="match status" value="1"/>
</dbReference>
<evidence type="ECO:0000256" key="3">
    <source>
        <dbReference type="ARBA" id="ARBA00023038"/>
    </source>
</evidence>
<dbReference type="EMBL" id="LGAV01000006">
    <property type="protein sequence ID" value="KOS13314.1"/>
    <property type="molecule type" value="Genomic_DNA"/>
</dbReference>
<dbReference type="PROSITE" id="PS00478">
    <property type="entry name" value="LIM_DOMAIN_1"/>
    <property type="match status" value="1"/>
</dbReference>
<dbReference type="Gene3D" id="2.10.110.10">
    <property type="entry name" value="Cysteine Rich Protein"/>
    <property type="match status" value="3"/>
</dbReference>
<accession>A0A0M8MS97</accession>
<feature type="region of interest" description="Disordered" evidence="5">
    <location>
        <begin position="209"/>
        <end position="241"/>
    </location>
</feature>
<protein>
    <submittedName>
        <fullName evidence="7">Paxillin</fullName>
    </submittedName>
</protein>
<dbReference type="GO" id="GO:0001725">
    <property type="term" value="C:stress fiber"/>
    <property type="evidence" value="ECO:0007669"/>
    <property type="project" value="TreeGrafter"/>
</dbReference>
<dbReference type="RefSeq" id="XP_017990946.1">
    <property type="nucleotide sequence ID" value="XM_018134797.1"/>
</dbReference>
<feature type="compositionally biased region" description="Polar residues" evidence="5">
    <location>
        <begin position="119"/>
        <end position="130"/>
    </location>
</feature>
<dbReference type="GO" id="GO:0030036">
    <property type="term" value="P:actin cytoskeleton organization"/>
    <property type="evidence" value="ECO:0007669"/>
    <property type="project" value="TreeGrafter"/>
</dbReference>
<proteinExistence type="predicted"/>
<evidence type="ECO:0000256" key="1">
    <source>
        <dbReference type="ARBA" id="ARBA00022723"/>
    </source>
</evidence>
<reference evidence="7 8" key="1">
    <citation type="submission" date="2015-07" db="EMBL/GenBank/DDBJ databases">
        <title>Draft Genome Sequence of Malassezia furfur CBS1878 and Malassezia pachydermatis CBS1879.</title>
        <authorList>
            <person name="Triana S."/>
            <person name="Ohm R."/>
            <person name="Gonzalez A."/>
            <person name="DeCock H."/>
            <person name="Restrepo S."/>
            <person name="Celis A."/>
        </authorList>
    </citation>
    <scope>NUCLEOTIDE SEQUENCE [LARGE SCALE GENOMIC DNA]</scope>
    <source>
        <strain evidence="7 8">CBS 1879</strain>
    </source>
</reference>
<feature type="compositionally biased region" description="Basic and acidic residues" evidence="5">
    <location>
        <begin position="68"/>
        <end position="88"/>
    </location>
</feature>
<feature type="domain" description="LIM zinc-binding" evidence="6">
    <location>
        <begin position="319"/>
        <end position="378"/>
    </location>
</feature>
<name>A0A0M8MS97_9BASI</name>
<dbReference type="GO" id="GO:0003779">
    <property type="term" value="F:actin binding"/>
    <property type="evidence" value="ECO:0007669"/>
    <property type="project" value="TreeGrafter"/>
</dbReference>
<dbReference type="SUPFAM" id="SSF57716">
    <property type="entry name" value="Glucocorticoid receptor-like (DNA-binding domain)"/>
    <property type="match status" value="3"/>
</dbReference>
<keyword evidence="3 4" id="KW-0440">LIM domain</keyword>
<keyword evidence="1 4" id="KW-0479">Metal-binding</keyword>
<evidence type="ECO:0000256" key="2">
    <source>
        <dbReference type="ARBA" id="ARBA00022833"/>
    </source>
</evidence>
<dbReference type="GO" id="GO:0030695">
    <property type="term" value="F:GTPase regulator activity"/>
    <property type="evidence" value="ECO:0007669"/>
    <property type="project" value="UniProtKB-ARBA"/>
</dbReference>
<dbReference type="InterPro" id="IPR001781">
    <property type="entry name" value="Znf_LIM"/>
</dbReference>
<feature type="compositionally biased region" description="Basic and acidic residues" evidence="5">
    <location>
        <begin position="27"/>
        <end position="38"/>
    </location>
</feature>
<feature type="region of interest" description="Disordered" evidence="5">
    <location>
        <begin position="291"/>
        <end position="311"/>
    </location>
</feature>
<dbReference type="PROSITE" id="PS50023">
    <property type="entry name" value="LIM_DOMAIN_2"/>
    <property type="match status" value="2"/>
</dbReference>
<evidence type="ECO:0000313" key="7">
    <source>
        <dbReference type="EMBL" id="KOS13314.1"/>
    </source>
</evidence>
<dbReference type="CDD" id="cd09396">
    <property type="entry name" value="LIM_DA1"/>
    <property type="match status" value="1"/>
</dbReference>
<dbReference type="Proteomes" id="UP000037751">
    <property type="component" value="Unassembled WGS sequence"/>
</dbReference>
<dbReference type="GeneID" id="28726672"/>
<dbReference type="VEuPathDB" id="FungiDB:Malapachy_0268"/>
<evidence type="ECO:0000259" key="6">
    <source>
        <dbReference type="PROSITE" id="PS50023"/>
    </source>
</evidence>
<dbReference type="Pfam" id="PF00412">
    <property type="entry name" value="LIM"/>
    <property type="match status" value="2"/>
</dbReference>